<dbReference type="Pfam" id="PF01478">
    <property type="entry name" value="Peptidase_A24"/>
    <property type="match status" value="1"/>
</dbReference>
<keyword evidence="1" id="KW-0812">Transmembrane</keyword>
<dbReference type="EMBL" id="CABWIH010000027">
    <property type="protein sequence ID" value="VWL90004.1"/>
    <property type="molecule type" value="Genomic_DNA"/>
</dbReference>
<sequence length="140" mass="14901">MFYIPFWICAFAGAVVDARERRFPNALAAACAVAAFAGVWLDRGVNTALDHAGLAVIVYLALVLTESLWRWVRHAPGIGMGDAKALFALCTVDPLGGIMAFAVALLVLALSCLLTKSRSLPLLPFLVPIFAIIEVVGCTL</sequence>
<dbReference type="GO" id="GO:0004190">
    <property type="term" value="F:aspartic-type endopeptidase activity"/>
    <property type="evidence" value="ECO:0007669"/>
    <property type="project" value="InterPro"/>
</dbReference>
<evidence type="ECO:0000313" key="4">
    <source>
        <dbReference type="Proteomes" id="UP000330807"/>
    </source>
</evidence>
<dbReference type="RefSeq" id="WP_156062925.1">
    <property type="nucleotide sequence ID" value="NZ_CABWIH010000027.1"/>
</dbReference>
<protein>
    <submittedName>
        <fullName evidence="3">Type IV leader peptidase family protein</fullName>
    </submittedName>
</protein>
<feature type="transmembrane region" description="Helical" evidence="1">
    <location>
        <begin position="53"/>
        <end position="72"/>
    </location>
</feature>
<evidence type="ECO:0000259" key="2">
    <source>
        <dbReference type="Pfam" id="PF01478"/>
    </source>
</evidence>
<dbReference type="InterPro" id="IPR000045">
    <property type="entry name" value="Prepilin_IV_endopep_pep"/>
</dbReference>
<gene>
    <name evidence="3" type="ORF">LMKDKBCB_01175</name>
</gene>
<keyword evidence="1" id="KW-1133">Transmembrane helix</keyword>
<reference evidence="3 4" key="1">
    <citation type="submission" date="2019-10" db="EMBL/GenBank/DDBJ databases">
        <authorList>
            <person name="Wolf R A."/>
        </authorList>
    </citation>
    <scope>NUCLEOTIDE SEQUENCE [LARGE SCALE GENOMIC DNA]</scope>
    <source>
        <strain evidence="3">Collinsella_aerofaciens_AK_138A</strain>
    </source>
</reference>
<feature type="transmembrane region" description="Helical" evidence="1">
    <location>
        <begin position="23"/>
        <end position="41"/>
    </location>
</feature>
<name>A0A5K1IPP6_9ACTN</name>
<organism evidence="3 4">
    <name type="scientific">Collinsella aerofaciens</name>
    <dbReference type="NCBI Taxonomy" id="74426"/>
    <lineage>
        <taxon>Bacteria</taxon>
        <taxon>Bacillati</taxon>
        <taxon>Actinomycetota</taxon>
        <taxon>Coriobacteriia</taxon>
        <taxon>Coriobacteriales</taxon>
        <taxon>Coriobacteriaceae</taxon>
        <taxon>Collinsella</taxon>
    </lineage>
</organism>
<evidence type="ECO:0000256" key="1">
    <source>
        <dbReference type="SAM" id="Phobius"/>
    </source>
</evidence>
<dbReference type="AlphaFoldDB" id="A0A5K1IPP6"/>
<accession>A0A5K1IPP6</accession>
<keyword evidence="1" id="KW-0472">Membrane</keyword>
<dbReference type="Gene3D" id="1.20.120.1220">
    <property type="match status" value="1"/>
</dbReference>
<dbReference type="GO" id="GO:0016020">
    <property type="term" value="C:membrane"/>
    <property type="evidence" value="ECO:0007669"/>
    <property type="project" value="InterPro"/>
</dbReference>
<evidence type="ECO:0000313" key="3">
    <source>
        <dbReference type="EMBL" id="VWL90004.1"/>
    </source>
</evidence>
<feature type="transmembrane region" description="Helical" evidence="1">
    <location>
        <begin position="122"/>
        <end position="139"/>
    </location>
</feature>
<feature type="domain" description="Prepilin type IV endopeptidase peptidase" evidence="2">
    <location>
        <begin position="7"/>
        <end position="112"/>
    </location>
</feature>
<dbReference type="Proteomes" id="UP000330807">
    <property type="component" value="Unassembled WGS sequence"/>
</dbReference>
<feature type="transmembrane region" description="Helical" evidence="1">
    <location>
        <begin position="84"/>
        <end position="110"/>
    </location>
</feature>
<proteinExistence type="predicted"/>